<evidence type="ECO:0000256" key="12">
    <source>
        <dbReference type="RuleBase" id="RU003514"/>
    </source>
</evidence>
<feature type="active site" evidence="11">
    <location>
        <position position="306"/>
    </location>
</feature>
<dbReference type="GO" id="GO:0000428">
    <property type="term" value="C:DNA-directed RNA polymerase complex"/>
    <property type="evidence" value="ECO:0007669"/>
    <property type="project" value="UniProtKB-KW"/>
</dbReference>
<dbReference type="Pfam" id="PF01896">
    <property type="entry name" value="DNA_primase_S"/>
    <property type="match status" value="1"/>
</dbReference>
<protein>
    <recommendedName>
        <fullName evidence="11">DNA primase small subunit PriS</fullName>
        <ecNumber evidence="11">2.7.7.-</ecNumber>
    </recommendedName>
</protein>
<proteinExistence type="inferred from homology"/>
<dbReference type="AlphaFoldDB" id="A0A520KQH5"/>
<evidence type="ECO:0000256" key="4">
    <source>
        <dbReference type="ARBA" id="ARBA00022679"/>
    </source>
</evidence>
<evidence type="ECO:0000256" key="9">
    <source>
        <dbReference type="ARBA" id="ARBA00023163"/>
    </source>
</evidence>
<evidence type="ECO:0000256" key="11">
    <source>
        <dbReference type="HAMAP-Rule" id="MF_00700"/>
    </source>
</evidence>
<evidence type="ECO:0000256" key="3">
    <source>
        <dbReference type="ARBA" id="ARBA00022515"/>
    </source>
</evidence>
<dbReference type="GO" id="GO:0006269">
    <property type="term" value="P:DNA replication, synthesis of primer"/>
    <property type="evidence" value="ECO:0007669"/>
    <property type="project" value="UniProtKB-UniRule"/>
</dbReference>
<keyword evidence="10 11" id="KW-0464">Manganese</keyword>
<reference evidence="14 15" key="1">
    <citation type="journal article" date="2019" name="Nat. Microbiol.">
        <title>Wide diversity of methane and short-chain alkane metabolisms in uncultured archaea.</title>
        <authorList>
            <person name="Borrel G."/>
            <person name="Adam P.S."/>
            <person name="McKay L.J."/>
            <person name="Chen L.X."/>
            <person name="Sierra-Garcia I.N."/>
            <person name="Sieber C.M."/>
            <person name="Letourneur Q."/>
            <person name="Ghozlane A."/>
            <person name="Andersen G.L."/>
            <person name="Li W.J."/>
            <person name="Hallam S.J."/>
            <person name="Muyzer G."/>
            <person name="de Oliveira V.M."/>
            <person name="Inskeep W.P."/>
            <person name="Banfield J.F."/>
            <person name="Gribaldo S."/>
        </authorList>
    </citation>
    <scope>NUCLEOTIDE SEQUENCE [LARGE SCALE GENOMIC DNA]</scope>
    <source>
        <strain evidence="14">NM1a</strain>
    </source>
</reference>
<sequence length="398" mass="47010">MDMNEVSTIYLIRKFNEYYTNLFKNKNFLSCIPPSFNEREWGFIPIRYKRMWRHLSFQNLGEMKKFFLKNTPLHLYYSSAYYEHPDIKKMSEKGWKGADLIFDIDMNIKNDLKYEKMLLLAKDEVIKLYDILKSDFGLNDIQIVFSGGRGYHIHVRDRSVLKLKSEERREMIDYLSANSLNIDNVLKKREVVGDYGIERGYYYGMVDSSWGERVWSSVITFLDEIRNMNENDAIKKIKELKIGKRDKFVKDLSKKDALEMYQMLKKSNIVELMKKDRKITTDKFFKNLVERIVENELNMLPIKNTDNPVTTDIKRLIRLPGSLHGGTGFQAKLVDNIDNFDPLNDAIVFSDENKKIISIVDTDISMKDNKYKIRKDENKLPEFVCLFLICRGLAYLED</sequence>
<dbReference type="Gene3D" id="3.90.920.10">
    <property type="entry name" value="DNA primase, PRIM domain"/>
    <property type="match status" value="2"/>
</dbReference>
<feature type="active site" evidence="11">
    <location>
        <position position="105"/>
    </location>
</feature>
<evidence type="ECO:0000256" key="13">
    <source>
        <dbReference type="RuleBase" id="RU004224"/>
    </source>
</evidence>
<keyword evidence="2 11" id="KW-0240">DNA-directed RNA polymerase</keyword>
<dbReference type="InterPro" id="IPR002755">
    <property type="entry name" value="DNA_primase_S"/>
</dbReference>
<keyword evidence="5 11" id="KW-0548">Nucleotidyltransferase</keyword>
<dbReference type="SUPFAM" id="SSF56747">
    <property type="entry name" value="Prim-pol domain"/>
    <property type="match status" value="1"/>
</dbReference>
<evidence type="ECO:0000313" key="14">
    <source>
        <dbReference type="EMBL" id="RZN63820.1"/>
    </source>
</evidence>
<evidence type="ECO:0000313" key="15">
    <source>
        <dbReference type="Proteomes" id="UP000317158"/>
    </source>
</evidence>
<dbReference type="EMBL" id="RXIF01000012">
    <property type="protein sequence ID" value="RZN63820.1"/>
    <property type="molecule type" value="Genomic_DNA"/>
</dbReference>
<evidence type="ECO:0000256" key="5">
    <source>
        <dbReference type="ARBA" id="ARBA00022695"/>
    </source>
</evidence>
<evidence type="ECO:0000256" key="2">
    <source>
        <dbReference type="ARBA" id="ARBA00022478"/>
    </source>
</evidence>
<keyword evidence="6 11" id="KW-0235">DNA replication</keyword>
<evidence type="ECO:0000256" key="1">
    <source>
        <dbReference type="ARBA" id="ARBA00009762"/>
    </source>
</evidence>
<dbReference type="CDD" id="cd04860">
    <property type="entry name" value="AE_Prim_S"/>
    <property type="match status" value="1"/>
</dbReference>
<dbReference type="GO" id="GO:0003899">
    <property type="term" value="F:DNA-directed RNA polymerase activity"/>
    <property type="evidence" value="ECO:0007669"/>
    <property type="project" value="UniProtKB-UniRule"/>
</dbReference>
<dbReference type="Proteomes" id="UP000317158">
    <property type="component" value="Unassembled WGS sequence"/>
</dbReference>
<dbReference type="EC" id="2.7.7.-" evidence="11"/>
<dbReference type="HAMAP" id="MF_00700">
    <property type="entry name" value="DNA_primase_sml_arc"/>
    <property type="match status" value="1"/>
</dbReference>
<keyword evidence="9 11" id="KW-0804">Transcription</keyword>
<keyword evidence="7 11" id="KW-0479">Metal-binding</keyword>
<evidence type="ECO:0000256" key="10">
    <source>
        <dbReference type="ARBA" id="ARBA00023211"/>
    </source>
</evidence>
<dbReference type="InterPro" id="IPR014052">
    <property type="entry name" value="DNA_primase_ssu_euk/arc"/>
</dbReference>
<dbReference type="GO" id="GO:0046872">
    <property type="term" value="F:metal ion binding"/>
    <property type="evidence" value="ECO:0007669"/>
    <property type="project" value="UniProtKB-KW"/>
</dbReference>
<keyword evidence="3 11" id="KW-0639">Primosome</keyword>
<comment type="function">
    <text evidence="13">RNA polymerase that catalyzes the synthesis of short RNA molecules used as primers for DNA polymerase during DNA replication.</text>
</comment>
<comment type="function">
    <text evidence="11">Catalytic subunit of DNA primase, an RNA polymerase that catalyzes the synthesis of short RNA molecules used as primers for DNA polymerase during DNA replication. The small subunit contains the primase catalytic core and has DNA synthesis activity on its own. Binding to the large subunit stabilizes and modulates the activity, increasing the rate of DNA synthesis while decreasing the length of the DNA fragments, and conferring RNA synthesis capability. The DNA polymerase activity may enable DNA primase to also catalyze primer extension after primer synthesis. May also play a role in DNA repair.</text>
</comment>
<comment type="cofactor">
    <cofactor evidence="11">
        <name>Mg(2+)</name>
        <dbReference type="ChEBI" id="CHEBI:18420"/>
    </cofactor>
    <cofactor evidence="11">
        <name>Mn(2+)</name>
        <dbReference type="ChEBI" id="CHEBI:29035"/>
    </cofactor>
</comment>
<comment type="caution">
    <text evidence="14">The sequence shown here is derived from an EMBL/GenBank/DDBJ whole genome shotgun (WGS) entry which is preliminary data.</text>
</comment>
<gene>
    <name evidence="11 14" type="primary">priS</name>
    <name evidence="14" type="ORF">EF806_06175</name>
</gene>
<evidence type="ECO:0000256" key="6">
    <source>
        <dbReference type="ARBA" id="ARBA00022705"/>
    </source>
</evidence>
<comment type="similarity">
    <text evidence="1 11 12">Belongs to the eukaryotic-type primase small subunit family.</text>
</comment>
<name>A0A520KQH5_METT2</name>
<comment type="subunit">
    <text evidence="11">Heterodimer of a small subunit (PriS) and a large subunit (PriL).</text>
</comment>
<dbReference type="GO" id="GO:1990077">
    <property type="term" value="C:primosome complex"/>
    <property type="evidence" value="ECO:0007669"/>
    <property type="project" value="UniProtKB-KW"/>
</dbReference>
<keyword evidence="4 11" id="KW-0808">Transferase</keyword>
<evidence type="ECO:0000256" key="7">
    <source>
        <dbReference type="ARBA" id="ARBA00022723"/>
    </source>
</evidence>
<dbReference type="PANTHER" id="PTHR10536">
    <property type="entry name" value="DNA PRIMASE SMALL SUBUNIT"/>
    <property type="match status" value="1"/>
</dbReference>
<dbReference type="InterPro" id="IPR023639">
    <property type="entry name" value="DNA_primase_ssu_PriS"/>
</dbReference>
<feature type="active site" evidence="11">
    <location>
        <position position="103"/>
    </location>
</feature>
<accession>A0A520KQH5</accession>
<dbReference type="NCBIfam" id="TIGR00335">
    <property type="entry name" value="primase_sml"/>
    <property type="match status" value="1"/>
</dbReference>
<organism evidence="14 15">
    <name type="scientific">Methanoliparum thermophilum</name>
    <dbReference type="NCBI Taxonomy" id="2491083"/>
    <lineage>
        <taxon>Archaea</taxon>
        <taxon>Methanobacteriati</taxon>
        <taxon>Methanobacteriota</taxon>
        <taxon>Candidatus Methanoliparia</taxon>
        <taxon>Candidatus Methanoliparales</taxon>
        <taxon>Candidatus Methanoliparaceae</taxon>
        <taxon>Candidatus Methanoliparum</taxon>
    </lineage>
</organism>
<keyword evidence="8 11" id="KW-0460">Magnesium</keyword>
<evidence type="ECO:0000256" key="8">
    <source>
        <dbReference type="ARBA" id="ARBA00022842"/>
    </source>
</evidence>